<feature type="compositionally biased region" description="Low complexity" evidence="4">
    <location>
        <begin position="107"/>
        <end position="117"/>
    </location>
</feature>
<evidence type="ECO:0000313" key="7">
    <source>
        <dbReference type="Proteomes" id="UP000655208"/>
    </source>
</evidence>
<dbReference type="SUPFAM" id="SSF50494">
    <property type="entry name" value="Trypsin-like serine proteases"/>
    <property type="match status" value="1"/>
</dbReference>
<evidence type="ECO:0000256" key="2">
    <source>
        <dbReference type="ARBA" id="ARBA00022670"/>
    </source>
</evidence>
<reference evidence="6" key="1">
    <citation type="journal article" date="2014" name="Int. J. Syst. Evol. Microbiol.">
        <title>Complete genome sequence of Corynebacterium casei LMG S-19264T (=DSM 44701T), isolated from a smear-ripened cheese.</title>
        <authorList>
            <consortium name="US DOE Joint Genome Institute (JGI-PGF)"/>
            <person name="Walter F."/>
            <person name="Albersmeier A."/>
            <person name="Kalinowski J."/>
            <person name="Ruckert C."/>
        </authorList>
    </citation>
    <scope>NUCLEOTIDE SEQUENCE</scope>
    <source>
        <strain evidence="6">CGMCC 4.7308</strain>
    </source>
</reference>
<dbReference type="PROSITE" id="PS50106">
    <property type="entry name" value="PDZ"/>
    <property type="match status" value="1"/>
</dbReference>
<dbReference type="InterPro" id="IPR043504">
    <property type="entry name" value="Peptidase_S1_PA_chymotrypsin"/>
</dbReference>
<dbReference type="InterPro" id="IPR009003">
    <property type="entry name" value="Peptidase_S1_PA"/>
</dbReference>
<dbReference type="SMART" id="SM00228">
    <property type="entry name" value="PDZ"/>
    <property type="match status" value="1"/>
</dbReference>
<dbReference type="RefSeq" id="WP_229674245.1">
    <property type="nucleotide sequence ID" value="NZ_BMNA01000003.1"/>
</dbReference>
<dbReference type="PANTHER" id="PTHR43343">
    <property type="entry name" value="PEPTIDASE S12"/>
    <property type="match status" value="1"/>
</dbReference>
<dbReference type="Pfam" id="PF13365">
    <property type="entry name" value="Trypsin_2"/>
    <property type="match status" value="1"/>
</dbReference>
<evidence type="ECO:0000256" key="4">
    <source>
        <dbReference type="SAM" id="MobiDB-lite"/>
    </source>
</evidence>
<evidence type="ECO:0000256" key="3">
    <source>
        <dbReference type="ARBA" id="ARBA00022801"/>
    </source>
</evidence>
<gene>
    <name evidence="6" type="ORF">GCM10011594_20270</name>
</gene>
<dbReference type="Proteomes" id="UP000655208">
    <property type="component" value="Unassembled WGS sequence"/>
</dbReference>
<dbReference type="Gene3D" id="2.30.42.10">
    <property type="match status" value="1"/>
</dbReference>
<comment type="similarity">
    <text evidence="1">Belongs to the peptidase S1C family.</text>
</comment>
<protein>
    <recommendedName>
        <fullName evidence="5">PDZ domain-containing protein</fullName>
    </recommendedName>
</protein>
<dbReference type="Pfam" id="PF13180">
    <property type="entry name" value="PDZ_2"/>
    <property type="match status" value="1"/>
</dbReference>
<dbReference type="GO" id="GO:0004252">
    <property type="term" value="F:serine-type endopeptidase activity"/>
    <property type="evidence" value="ECO:0007669"/>
    <property type="project" value="InterPro"/>
</dbReference>
<dbReference type="InterPro" id="IPR001478">
    <property type="entry name" value="PDZ"/>
</dbReference>
<dbReference type="PANTHER" id="PTHR43343:SF3">
    <property type="entry name" value="PROTEASE DO-LIKE 8, CHLOROPLASTIC"/>
    <property type="match status" value="1"/>
</dbReference>
<feature type="domain" description="PDZ" evidence="5">
    <location>
        <begin position="402"/>
        <end position="490"/>
    </location>
</feature>
<dbReference type="SUPFAM" id="SSF50156">
    <property type="entry name" value="PDZ domain-like"/>
    <property type="match status" value="1"/>
</dbReference>
<dbReference type="InterPro" id="IPR036034">
    <property type="entry name" value="PDZ_sf"/>
</dbReference>
<feature type="compositionally biased region" description="Polar residues" evidence="4">
    <location>
        <begin position="169"/>
        <end position="189"/>
    </location>
</feature>
<dbReference type="InterPro" id="IPR051201">
    <property type="entry name" value="Chloro_Bact_Ser_Proteases"/>
</dbReference>
<organism evidence="6 7">
    <name type="scientific">Nakamurella endophytica</name>
    <dbReference type="NCBI Taxonomy" id="1748367"/>
    <lineage>
        <taxon>Bacteria</taxon>
        <taxon>Bacillati</taxon>
        <taxon>Actinomycetota</taxon>
        <taxon>Actinomycetes</taxon>
        <taxon>Nakamurellales</taxon>
        <taxon>Nakamurellaceae</taxon>
        <taxon>Nakamurella</taxon>
    </lineage>
</organism>
<accession>A0A917SWK4</accession>
<feature type="region of interest" description="Disordered" evidence="4">
    <location>
        <begin position="1"/>
        <end position="74"/>
    </location>
</feature>
<dbReference type="PRINTS" id="PR00834">
    <property type="entry name" value="PROTEASES2C"/>
</dbReference>
<keyword evidence="2" id="KW-0645">Protease</keyword>
<dbReference type="GO" id="GO:0006508">
    <property type="term" value="P:proteolysis"/>
    <property type="evidence" value="ECO:0007669"/>
    <property type="project" value="UniProtKB-KW"/>
</dbReference>
<dbReference type="InterPro" id="IPR001940">
    <property type="entry name" value="Peptidase_S1C"/>
</dbReference>
<dbReference type="EMBL" id="BMNA01000003">
    <property type="protein sequence ID" value="GGM00139.1"/>
    <property type="molecule type" value="Genomic_DNA"/>
</dbReference>
<evidence type="ECO:0000259" key="5">
    <source>
        <dbReference type="PROSITE" id="PS50106"/>
    </source>
</evidence>
<feature type="region of interest" description="Disordered" evidence="4">
    <location>
        <begin position="168"/>
        <end position="190"/>
    </location>
</feature>
<keyword evidence="7" id="KW-1185">Reference proteome</keyword>
<sequence>MSNDDAATPTPDPLRPSGASDRPGTSGGPSGGAQEPTTGPLHPVGGALPGTPGADTDWRSRPSGALSSPGWGAPTGGYGPAGTSAYPSYGGRYGDPAWSSPATGAYGAPGAGPAATGSGTGTGTGTLTAQRPGRARRTAAIVGSTVVLALGAGFGGGVVGARVADSGTGVDSSLSQSAPANTVSSTTPAQPAAAGSVQSVATKLLPSVVSIVSLSQSAEGEGSGVILSSDGLILTNNHVIAGASTLTVRFNDGTSAQAKVIGADATDDLAVIKAQGVSGLTVAALGKSSDLQVGQPVVAVGSPLGLSATVTSGIVSALNRPVRTAAEDQTSQSAQDTVLNAIQTDAAINPGNSGGPLVNMQGQVIGINSAIASLSSGQSQAGSIGVGFAIPIDQARRIAQEIVDTGSASHAVLGASVTDATTGSQGGTTGLSTGARLAAITSGGGANKAGLEVGDVVTKVGNQTVESADALIAAIRSATPNGQIQVTYLRDGKTATDTVTLGSATSK</sequence>
<proteinExistence type="inferred from homology"/>
<dbReference type="AlphaFoldDB" id="A0A917SWK4"/>
<reference evidence="6" key="2">
    <citation type="submission" date="2020-09" db="EMBL/GenBank/DDBJ databases">
        <authorList>
            <person name="Sun Q."/>
            <person name="Zhou Y."/>
        </authorList>
    </citation>
    <scope>NUCLEOTIDE SEQUENCE</scope>
    <source>
        <strain evidence="6">CGMCC 4.7308</strain>
    </source>
</reference>
<comment type="caution">
    <text evidence="6">The sequence shown here is derived from an EMBL/GenBank/DDBJ whole genome shotgun (WGS) entry which is preliminary data.</text>
</comment>
<name>A0A917SWK4_9ACTN</name>
<evidence type="ECO:0000313" key="6">
    <source>
        <dbReference type="EMBL" id="GGM00139.1"/>
    </source>
</evidence>
<evidence type="ECO:0000256" key="1">
    <source>
        <dbReference type="ARBA" id="ARBA00010541"/>
    </source>
</evidence>
<feature type="region of interest" description="Disordered" evidence="4">
    <location>
        <begin position="107"/>
        <end position="134"/>
    </location>
</feature>
<dbReference type="Gene3D" id="2.40.10.10">
    <property type="entry name" value="Trypsin-like serine proteases"/>
    <property type="match status" value="2"/>
</dbReference>
<keyword evidence="3" id="KW-0378">Hydrolase</keyword>